<protein>
    <recommendedName>
        <fullName evidence="3">Lipoprotein</fullName>
    </recommendedName>
</protein>
<dbReference type="Proteomes" id="UP000028926">
    <property type="component" value="Chromosome"/>
</dbReference>
<dbReference type="RefSeq" id="WP_038465074.1">
    <property type="nucleotide sequence ID" value="NZ_CP008941.1"/>
</dbReference>
<dbReference type="eggNOG" id="ENOG50344PY">
    <property type="taxonomic scope" value="Bacteria"/>
</dbReference>
<name>A0A077AY34_9PROT</name>
<dbReference type="PROSITE" id="PS51257">
    <property type="entry name" value="PROKAR_LIPOPROTEIN"/>
    <property type="match status" value="1"/>
</dbReference>
<evidence type="ECO:0008006" key="3">
    <source>
        <dbReference type="Google" id="ProtNLM"/>
    </source>
</evidence>
<keyword evidence="2" id="KW-1185">Reference proteome</keyword>
<dbReference type="EMBL" id="CP008941">
    <property type="protein sequence ID" value="AIK96553.1"/>
    <property type="molecule type" value="Genomic_DNA"/>
</dbReference>
<dbReference type="HOGENOM" id="CLU_124952_0_0_5"/>
<accession>A0A077AY34</accession>
<dbReference type="OrthoDB" id="7062610at2"/>
<proteinExistence type="predicted"/>
<dbReference type="AlphaFoldDB" id="A0A077AY34"/>
<reference evidence="1 2" key="1">
    <citation type="submission" date="2014-07" db="EMBL/GenBank/DDBJ databases">
        <title>Comparative genomic insights into amoeba endosymbionts belonging to the families of Holosporaceae and Candidatus Midichloriaceae within Rickettsiales.</title>
        <authorList>
            <person name="Wang Z."/>
            <person name="Wu M."/>
        </authorList>
    </citation>
    <scope>NUCLEOTIDE SEQUENCE [LARGE SCALE GENOMIC DNA]</scope>
    <source>
        <strain evidence="1">PRA3</strain>
    </source>
</reference>
<dbReference type="KEGG" id="paca:ID47_07095"/>
<sequence>MEKKIFKTPTPNIVLFPLALTIVGCTSVSYEEPKSGPVARVRFVTNRDGITVIRSYKSKKCDGGHEMMRISNGFDFNSSLRRLGIPLWDYHHNAAKELFIRANIPQVYMFQSAAQSGSYIYKCGVFVQQKFEEGKDYELSYKLDNNNCNLEVYEIKTNASGNPEKVLLQKRDKQLLPDFSESCLVKFKQPRWF</sequence>
<gene>
    <name evidence="1" type="ORF">ID47_07095</name>
</gene>
<evidence type="ECO:0000313" key="1">
    <source>
        <dbReference type="EMBL" id="AIK96553.1"/>
    </source>
</evidence>
<evidence type="ECO:0000313" key="2">
    <source>
        <dbReference type="Proteomes" id="UP000028926"/>
    </source>
</evidence>
<organism evidence="1 2">
    <name type="scientific">Candidatus Odyssella acanthamoebae</name>
    <dbReference type="NCBI Taxonomy" id="91604"/>
    <lineage>
        <taxon>Bacteria</taxon>
        <taxon>Pseudomonadati</taxon>
        <taxon>Pseudomonadota</taxon>
        <taxon>Alphaproteobacteria</taxon>
        <taxon>Holosporales</taxon>
        <taxon>Candidatus Paracaedibacteraceae</taxon>
        <taxon>Candidatus Odyssella</taxon>
    </lineage>
</organism>